<evidence type="ECO:0000313" key="3">
    <source>
        <dbReference type="Proteomes" id="UP000575083"/>
    </source>
</evidence>
<protein>
    <submittedName>
        <fullName evidence="2">Uncharacterized protein</fullName>
    </submittedName>
</protein>
<dbReference type="Proteomes" id="UP000575083">
    <property type="component" value="Unassembled WGS sequence"/>
</dbReference>
<feature type="chain" id="PRO_5031311893" evidence="1">
    <location>
        <begin position="23"/>
        <end position="100"/>
    </location>
</feature>
<evidence type="ECO:0000256" key="1">
    <source>
        <dbReference type="SAM" id="SignalP"/>
    </source>
</evidence>
<comment type="caution">
    <text evidence="2">The sequence shown here is derived from an EMBL/GenBank/DDBJ whole genome shotgun (WGS) entry which is preliminary data.</text>
</comment>
<organism evidence="2 3">
    <name type="scientific">Acidovorax soli</name>
    <dbReference type="NCBI Taxonomy" id="592050"/>
    <lineage>
        <taxon>Bacteria</taxon>
        <taxon>Pseudomonadati</taxon>
        <taxon>Pseudomonadota</taxon>
        <taxon>Betaproteobacteria</taxon>
        <taxon>Burkholderiales</taxon>
        <taxon>Comamonadaceae</taxon>
        <taxon>Acidovorax</taxon>
    </lineage>
</organism>
<dbReference type="AlphaFoldDB" id="A0A7X0PHX4"/>
<dbReference type="EMBL" id="JACHLK010000009">
    <property type="protein sequence ID" value="MBB6561741.1"/>
    <property type="molecule type" value="Genomic_DNA"/>
</dbReference>
<keyword evidence="3" id="KW-1185">Reference proteome</keyword>
<dbReference type="PROSITE" id="PS51257">
    <property type="entry name" value="PROKAR_LIPOPROTEIN"/>
    <property type="match status" value="1"/>
</dbReference>
<dbReference type="RefSeq" id="WP_184861069.1">
    <property type="nucleotide sequence ID" value="NZ_JACHLK010000009.1"/>
</dbReference>
<name>A0A7X0PHX4_9BURK</name>
<evidence type="ECO:0000313" key="2">
    <source>
        <dbReference type="EMBL" id="MBB6561741.1"/>
    </source>
</evidence>
<reference evidence="2 3" key="1">
    <citation type="submission" date="2020-08" db="EMBL/GenBank/DDBJ databases">
        <title>Functional genomics of gut bacteria from endangered species of beetles.</title>
        <authorList>
            <person name="Carlos-Shanley C."/>
        </authorList>
    </citation>
    <scope>NUCLEOTIDE SEQUENCE [LARGE SCALE GENOMIC DNA]</scope>
    <source>
        <strain evidence="2 3">S00198</strain>
    </source>
</reference>
<feature type="signal peptide" evidence="1">
    <location>
        <begin position="1"/>
        <end position="22"/>
    </location>
</feature>
<sequence>MSAFKYAAAALVAACFGQSASAACYVVYSPAKEIIYRSPEPPVDMSYQIHEVLPRVAPGSTLVFTLDNHGCDLRINELPRFAPASMTGPGGRRAPRADRG</sequence>
<keyword evidence="1" id="KW-0732">Signal</keyword>
<gene>
    <name evidence="2" type="ORF">HNP48_004435</name>
</gene>
<proteinExistence type="predicted"/>
<accession>A0A7X0PHX4</accession>